<protein>
    <submittedName>
        <fullName evidence="3">Uncharacterized protein</fullName>
    </submittedName>
</protein>
<proteinExistence type="predicted"/>
<dbReference type="Proteomes" id="UP001175000">
    <property type="component" value="Unassembled WGS sequence"/>
</dbReference>
<name>A0AA40BUS9_9PEZI</name>
<comment type="caution">
    <text evidence="3">The sequence shown here is derived from an EMBL/GenBank/DDBJ whole genome shotgun (WGS) entry which is preliminary data.</text>
</comment>
<dbReference type="AlphaFoldDB" id="A0AA40BUS9"/>
<gene>
    <name evidence="3" type="ORF">B0T14DRAFT_570403</name>
</gene>
<keyword evidence="2" id="KW-0812">Transmembrane</keyword>
<evidence type="ECO:0000313" key="4">
    <source>
        <dbReference type="Proteomes" id="UP001175000"/>
    </source>
</evidence>
<keyword evidence="2" id="KW-0472">Membrane</keyword>
<organism evidence="3 4">
    <name type="scientific">Immersiella caudata</name>
    <dbReference type="NCBI Taxonomy" id="314043"/>
    <lineage>
        <taxon>Eukaryota</taxon>
        <taxon>Fungi</taxon>
        <taxon>Dikarya</taxon>
        <taxon>Ascomycota</taxon>
        <taxon>Pezizomycotina</taxon>
        <taxon>Sordariomycetes</taxon>
        <taxon>Sordariomycetidae</taxon>
        <taxon>Sordariales</taxon>
        <taxon>Lasiosphaeriaceae</taxon>
        <taxon>Immersiella</taxon>
    </lineage>
</organism>
<reference evidence="3" key="1">
    <citation type="submission" date="2023-06" db="EMBL/GenBank/DDBJ databases">
        <title>Genome-scale phylogeny and comparative genomics of the fungal order Sordariales.</title>
        <authorList>
            <consortium name="Lawrence Berkeley National Laboratory"/>
            <person name="Hensen N."/>
            <person name="Bonometti L."/>
            <person name="Westerberg I."/>
            <person name="Brannstrom I.O."/>
            <person name="Guillou S."/>
            <person name="Cros-Aarteil S."/>
            <person name="Calhoun S."/>
            <person name="Haridas S."/>
            <person name="Kuo A."/>
            <person name="Mondo S."/>
            <person name="Pangilinan J."/>
            <person name="Riley R."/>
            <person name="Labutti K."/>
            <person name="Andreopoulos B."/>
            <person name="Lipzen A."/>
            <person name="Chen C."/>
            <person name="Yanf M."/>
            <person name="Daum C."/>
            <person name="Ng V."/>
            <person name="Clum A."/>
            <person name="Steindorff A."/>
            <person name="Ohm R."/>
            <person name="Martin F."/>
            <person name="Silar P."/>
            <person name="Natvig D."/>
            <person name="Lalanne C."/>
            <person name="Gautier V."/>
            <person name="Ament-Velasquez S.L."/>
            <person name="Kruys A."/>
            <person name="Hutchinson M.I."/>
            <person name="Powell A.J."/>
            <person name="Barry K."/>
            <person name="Miller A.N."/>
            <person name="Grigoriev I.V."/>
            <person name="Debuchy R."/>
            <person name="Gladieux P."/>
            <person name="Thoren M.H."/>
            <person name="Johannesson H."/>
        </authorList>
    </citation>
    <scope>NUCLEOTIDE SEQUENCE</scope>
    <source>
        <strain evidence="3">CBS 606.72</strain>
    </source>
</reference>
<evidence type="ECO:0000313" key="3">
    <source>
        <dbReference type="EMBL" id="KAK0614468.1"/>
    </source>
</evidence>
<feature type="transmembrane region" description="Helical" evidence="2">
    <location>
        <begin position="63"/>
        <end position="81"/>
    </location>
</feature>
<evidence type="ECO:0000256" key="1">
    <source>
        <dbReference type="SAM" id="MobiDB-lite"/>
    </source>
</evidence>
<dbReference type="EMBL" id="JAULSU010000006">
    <property type="protein sequence ID" value="KAK0614468.1"/>
    <property type="molecule type" value="Genomic_DNA"/>
</dbReference>
<keyword evidence="2" id="KW-1133">Transmembrane helix</keyword>
<sequence length="135" mass="16035">MGDYHPRIRVRQPLTPLHNQPQIPKYHFDADAYFATHPRTEPDYNTYLPTHGSSSIIAPTTTLIFWVFGVIAMNLVFRYFLSFVAQFQHLWPRAALLEPGDYWPFKSQRREFGWSTEEEEDDEETEDEEEDGHWD</sequence>
<feature type="compositionally biased region" description="Acidic residues" evidence="1">
    <location>
        <begin position="116"/>
        <end position="135"/>
    </location>
</feature>
<keyword evidence="4" id="KW-1185">Reference proteome</keyword>
<evidence type="ECO:0000256" key="2">
    <source>
        <dbReference type="SAM" id="Phobius"/>
    </source>
</evidence>
<accession>A0AA40BUS9</accession>
<feature type="region of interest" description="Disordered" evidence="1">
    <location>
        <begin position="111"/>
        <end position="135"/>
    </location>
</feature>